<dbReference type="SUPFAM" id="SSF144232">
    <property type="entry name" value="HIT/MYND zinc finger-like"/>
    <property type="match status" value="1"/>
</dbReference>
<feature type="compositionally biased region" description="Basic and acidic residues" evidence="14">
    <location>
        <begin position="385"/>
        <end position="394"/>
    </location>
</feature>
<evidence type="ECO:0000259" key="15">
    <source>
        <dbReference type="PROSITE" id="PS51083"/>
    </source>
</evidence>
<comment type="similarity">
    <text evidence="9">Belongs to the BCD1 family.</text>
</comment>
<dbReference type="InterPro" id="IPR051639">
    <property type="entry name" value="BCD1"/>
</dbReference>
<dbReference type="CDD" id="cd23023">
    <property type="entry name" value="zf-HIT_BCD1"/>
    <property type="match status" value="1"/>
</dbReference>
<dbReference type="OrthoDB" id="272357at2759"/>
<proteinExistence type="inferred from homology"/>
<dbReference type="Pfam" id="PF04438">
    <property type="entry name" value="zf-HIT"/>
    <property type="match status" value="1"/>
</dbReference>
<evidence type="ECO:0000256" key="10">
    <source>
        <dbReference type="ARBA" id="ARBA00061949"/>
    </source>
</evidence>
<dbReference type="PANTHER" id="PTHR13483:SF3">
    <property type="entry name" value="BOX C_D SNORNA PROTEIN 1"/>
    <property type="match status" value="1"/>
</dbReference>
<evidence type="ECO:0000256" key="5">
    <source>
        <dbReference type="ARBA" id="ARBA00022771"/>
    </source>
</evidence>
<keyword evidence="2" id="KW-0690">Ribosome biogenesis</keyword>
<reference evidence="16" key="1">
    <citation type="journal article" date="2020" name="Fungal Divers.">
        <title>Resolving the Mortierellaceae phylogeny through synthesis of multi-gene phylogenetics and phylogenomics.</title>
        <authorList>
            <person name="Vandepol N."/>
            <person name="Liber J."/>
            <person name="Desiro A."/>
            <person name="Na H."/>
            <person name="Kennedy M."/>
            <person name="Barry K."/>
            <person name="Grigoriev I.V."/>
            <person name="Miller A.N."/>
            <person name="O'Donnell K."/>
            <person name="Stajich J.E."/>
            <person name="Bonito G."/>
        </authorList>
    </citation>
    <scope>NUCLEOTIDE SEQUENCE</scope>
    <source>
        <strain evidence="16">BC1065</strain>
    </source>
</reference>
<dbReference type="GO" id="GO:0000463">
    <property type="term" value="P:maturation of LSU-rRNA from tricistronic rRNA transcript (SSU-rRNA, 5.8S rRNA, LSU-rRNA)"/>
    <property type="evidence" value="ECO:0007669"/>
    <property type="project" value="TreeGrafter"/>
</dbReference>
<evidence type="ECO:0000256" key="6">
    <source>
        <dbReference type="ARBA" id="ARBA00022833"/>
    </source>
</evidence>
<dbReference type="AlphaFoldDB" id="A0A9P6U549"/>
<keyword evidence="5 13" id="KW-0863">Zinc-finger</keyword>
<evidence type="ECO:0000256" key="13">
    <source>
        <dbReference type="PROSITE-ProRule" id="PRU00453"/>
    </source>
</evidence>
<protein>
    <recommendedName>
        <fullName evidence="11">Box C/D snoRNA protein 1</fullName>
    </recommendedName>
    <alternativeName>
        <fullName evidence="12">Zinc finger HIT domain-containing protein 6</fullName>
    </alternativeName>
</protein>
<dbReference type="Proteomes" id="UP000807716">
    <property type="component" value="Unassembled WGS sequence"/>
</dbReference>
<feature type="region of interest" description="Disordered" evidence="14">
    <location>
        <begin position="16"/>
        <end position="36"/>
    </location>
</feature>
<evidence type="ECO:0000313" key="17">
    <source>
        <dbReference type="Proteomes" id="UP000807716"/>
    </source>
</evidence>
<dbReference type="GO" id="GO:0008270">
    <property type="term" value="F:zinc ion binding"/>
    <property type="evidence" value="ECO:0007669"/>
    <property type="project" value="UniProtKB-UniRule"/>
</dbReference>
<evidence type="ECO:0000256" key="8">
    <source>
        <dbReference type="ARBA" id="ARBA00049598"/>
    </source>
</evidence>
<dbReference type="InterPro" id="IPR007529">
    <property type="entry name" value="Znf_HIT"/>
</dbReference>
<evidence type="ECO:0000256" key="4">
    <source>
        <dbReference type="ARBA" id="ARBA00022723"/>
    </source>
</evidence>
<comment type="caution">
    <text evidence="16">The sequence shown here is derived from an EMBL/GenBank/DDBJ whole genome shotgun (WGS) entry which is preliminary data.</text>
</comment>
<feature type="region of interest" description="Disordered" evidence="14">
    <location>
        <begin position="366"/>
        <end position="512"/>
    </location>
</feature>
<sequence>MDFFANAFQERVITPQPSEQHKRSQRELEGGDDDDNIVKDGIAIKPKESDPPLVYTAVATEVVMCEICGSRPAKYKCPGCLCQTCSLACSKQHKVDTTCSGVRSRTHFVDRKTYSEQDMMSDYGFLQEMGRVSDNAARENLSLGGLTSIHRLHNHGHQQHKRGRGGRGGRGGHHHRHQSTPLIQELDAAQELELQGSLGLSSFKDKQLVRQAKFRGTQLTRMADGLQRHKENQSYWNTKYKNMIWTIEWLFPEVEASTATKTTTRRILAHRNIDTHTLKDLLTKQLVPPPPAHSSAESDSEKQPDDLKPLADRYLNRLDQCRLFLLIPLRNTKKPALYRLDTQDTLQKALMFKKVLEYPTILVFGPEHEPSKEGEQTGDEATEETSARNGDKLLENYTIEEAPTAWPTAAPRRKGDNHGEDEEAEEEGAEGEGDDDDEGNRRKKKARIEESSEAESSSSSDSDSDSDSSEEDDSGESSEDEEEEAGEKKTSEAAAAVEDKEEADGDAENEQAARFAVGQAVLEAFAQDFGEQA</sequence>
<keyword evidence="1" id="KW-1017">Isopeptide bond</keyword>
<keyword evidence="6" id="KW-0862">Zinc</keyword>
<evidence type="ECO:0000313" key="16">
    <source>
        <dbReference type="EMBL" id="KAG0259729.1"/>
    </source>
</evidence>
<comment type="subunit">
    <text evidence="10">Interacts with FBL, SNU13, NOP58, NUFIP1, RUVBL1, RUVBL2 and TAF9. Interacts (via HIT-type zinc finger) with the RUVBL1/RUVBL2 complex in the presence of ADP.</text>
</comment>
<dbReference type="FunFam" id="3.30.60.190:FF:000001">
    <property type="entry name" value="box C/D snoRNA protein 1"/>
    <property type="match status" value="1"/>
</dbReference>
<evidence type="ECO:0000256" key="14">
    <source>
        <dbReference type="SAM" id="MobiDB-lite"/>
    </source>
</evidence>
<evidence type="ECO:0000256" key="1">
    <source>
        <dbReference type="ARBA" id="ARBA00022499"/>
    </source>
</evidence>
<dbReference type="InterPro" id="IPR057721">
    <property type="entry name" value="BCD1_alpha/beta"/>
</dbReference>
<feature type="region of interest" description="Disordered" evidence="14">
    <location>
        <begin position="285"/>
        <end position="307"/>
    </location>
</feature>
<dbReference type="PANTHER" id="PTHR13483">
    <property type="entry name" value="BOX C_D SNORNA PROTEIN 1-RELATED"/>
    <property type="match status" value="1"/>
</dbReference>
<evidence type="ECO:0000256" key="11">
    <source>
        <dbReference type="ARBA" id="ARBA00068630"/>
    </source>
</evidence>
<dbReference type="GO" id="GO:0070761">
    <property type="term" value="C:pre-snoRNP complex"/>
    <property type="evidence" value="ECO:0007669"/>
    <property type="project" value="TreeGrafter"/>
</dbReference>
<feature type="region of interest" description="Disordered" evidence="14">
    <location>
        <begin position="154"/>
        <end position="178"/>
    </location>
</feature>
<name>A0A9P6U549_9FUNG</name>
<feature type="compositionally biased region" description="Basic and acidic residues" evidence="14">
    <location>
        <begin position="19"/>
        <end position="29"/>
    </location>
</feature>
<accession>A0A9P6U549</accession>
<evidence type="ECO:0000256" key="7">
    <source>
        <dbReference type="ARBA" id="ARBA00022843"/>
    </source>
</evidence>
<evidence type="ECO:0000256" key="12">
    <source>
        <dbReference type="ARBA" id="ARBA00077531"/>
    </source>
</evidence>
<evidence type="ECO:0000256" key="2">
    <source>
        <dbReference type="ARBA" id="ARBA00022517"/>
    </source>
</evidence>
<evidence type="ECO:0000256" key="3">
    <source>
        <dbReference type="ARBA" id="ARBA00022553"/>
    </source>
</evidence>
<feature type="compositionally biased region" description="Acidic residues" evidence="14">
    <location>
        <begin position="462"/>
        <end position="485"/>
    </location>
</feature>
<organism evidence="16 17">
    <name type="scientific">Actinomortierella ambigua</name>
    <dbReference type="NCBI Taxonomy" id="1343610"/>
    <lineage>
        <taxon>Eukaryota</taxon>
        <taxon>Fungi</taxon>
        <taxon>Fungi incertae sedis</taxon>
        <taxon>Mucoromycota</taxon>
        <taxon>Mortierellomycotina</taxon>
        <taxon>Mortierellomycetes</taxon>
        <taxon>Mortierellales</taxon>
        <taxon>Mortierellaceae</taxon>
        <taxon>Actinomortierella</taxon>
    </lineage>
</organism>
<dbReference type="Gene3D" id="3.30.60.190">
    <property type="match status" value="1"/>
</dbReference>
<dbReference type="GO" id="GO:0005634">
    <property type="term" value="C:nucleus"/>
    <property type="evidence" value="ECO:0007669"/>
    <property type="project" value="TreeGrafter"/>
</dbReference>
<keyword evidence="4" id="KW-0479">Metal-binding</keyword>
<comment type="function">
    <text evidence="8">Required for box C/D snoRNAs accumulation involved in snoRNA processing, snoRNA transport to the nucleolus and ribosome biogenesis.</text>
</comment>
<gene>
    <name evidence="16" type="ORF">DFQ27_003907</name>
</gene>
<evidence type="ECO:0000256" key="9">
    <source>
        <dbReference type="ARBA" id="ARBA00049654"/>
    </source>
</evidence>
<feature type="compositionally biased region" description="Basic and acidic residues" evidence="14">
    <location>
        <begin position="366"/>
        <end position="375"/>
    </location>
</feature>
<dbReference type="GO" id="GO:0048254">
    <property type="term" value="P:snoRNA localization"/>
    <property type="evidence" value="ECO:0007669"/>
    <property type="project" value="TreeGrafter"/>
</dbReference>
<dbReference type="GO" id="GO:0000492">
    <property type="term" value="P:box C/D snoRNP assembly"/>
    <property type="evidence" value="ECO:0007669"/>
    <property type="project" value="TreeGrafter"/>
</dbReference>
<dbReference type="EMBL" id="JAAAJB010000273">
    <property type="protein sequence ID" value="KAG0259729.1"/>
    <property type="molecule type" value="Genomic_DNA"/>
</dbReference>
<feature type="compositionally biased region" description="Acidic residues" evidence="14">
    <location>
        <begin position="499"/>
        <end position="509"/>
    </location>
</feature>
<dbReference type="PROSITE" id="PS51083">
    <property type="entry name" value="ZF_HIT"/>
    <property type="match status" value="1"/>
</dbReference>
<feature type="compositionally biased region" description="Acidic residues" evidence="14">
    <location>
        <begin position="419"/>
        <end position="438"/>
    </location>
</feature>
<keyword evidence="17" id="KW-1185">Reference proteome</keyword>
<keyword evidence="7" id="KW-0832">Ubl conjugation</keyword>
<dbReference type="Pfam" id="PF25790">
    <property type="entry name" value="BCD1"/>
    <property type="match status" value="1"/>
</dbReference>
<feature type="domain" description="HIT-type" evidence="15">
    <location>
        <begin position="65"/>
        <end position="99"/>
    </location>
</feature>
<keyword evidence="3" id="KW-0597">Phosphoprotein</keyword>